<dbReference type="EMBL" id="JAVHNQ010000014">
    <property type="protein sequence ID" value="KAK6332913.1"/>
    <property type="molecule type" value="Genomic_DNA"/>
</dbReference>
<evidence type="ECO:0000256" key="1">
    <source>
        <dbReference type="SAM" id="MobiDB-lite"/>
    </source>
</evidence>
<keyword evidence="2" id="KW-0812">Transmembrane</keyword>
<feature type="region of interest" description="Disordered" evidence="1">
    <location>
        <begin position="112"/>
        <end position="135"/>
    </location>
</feature>
<sequence length="312" mass="34652">MMVRDLSGNAETCSRTWLYLGSPHDLSDYLECMAGTHYAWAKTGETLTLYSMYIFGAICLGYISYRFWKLLVYLKKRIYIRIYHHLHRKLEIGREAELPVVLVPHSSQVNLTDSGGSTVPENCEDGSGPRMNQPTSETVAEQRNNIDVLLGGPIISSVSRPRRETMAQEPIVFPPPVEPQEGDTIGAGISEIVCNASRHLLRTPTNEETSIYDVNPVLHHPKDKPLPEVSTSLQLASHAPSIGAEVAPLAMTTPETSAPNIPIIPRTQQTETYSGSLSRPGTLFGAKCDIRRSLNLPWNNRCRNIFQEDLGL</sequence>
<protein>
    <submittedName>
        <fullName evidence="3">Uncharacterized protein</fullName>
    </submittedName>
</protein>
<keyword evidence="2" id="KW-0472">Membrane</keyword>
<reference evidence="3 4" key="1">
    <citation type="submission" date="2019-10" db="EMBL/GenBank/DDBJ databases">
        <authorList>
            <person name="Palmer J.M."/>
        </authorList>
    </citation>
    <scope>NUCLEOTIDE SEQUENCE [LARGE SCALE GENOMIC DNA]</scope>
    <source>
        <strain evidence="3 4">TWF696</strain>
    </source>
</reference>
<dbReference type="Proteomes" id="UP001375240">
    <property type="component" value="Unassembled WGS sequence"/>
</dbReference>
<proteinExistence type="predicted"/>
<accession>A0AAV9U339</accession>
<keyword evidence="2" id="KW-1133">Transmembrane helix</keyword>
<gene>
    <name evidence="3" type="ORF">TWF696_002932</name>
</gene>
<evidence type="ECO:0000256" key="2">
    <source>
        <dbReference type="SAM" id="Phobius"/>
    </source>
</evidence>
<feature type="transmembrane region" description="Helical" evidence="2">
    <location>
        <begin position="50"/>
        <end position="68"/>
    </location>
</feature>
<evidence type="ECO:0000313" key="4">
    <source>
        <dbReference type="Proteomes" id="UP001375240"/>
    </source>
</evidence>
<name>A0AAV9U339_9PEZI</name>
<comment type="caution">
    <text evidence="3">The sequence shown here is derived from an EMBL/GenBank/DDBJ whole genome shotgun (WGS) entry which is preliminary data.</text>
</comment>
<organism evidence="3 4">
    <name type="scientific">Orbilia brochopaga</name>
    <dbReference type="NCBI Taxonomy" id="3140254"/>
    <lineage>
        <taxon>Eukaryota</taxon>
        <taxon>Fungi</taxon>
        <taxon>Dikarya</taxon>
        <taxon>Ascomycota</taxon>
        <taxon>Pezizomycotina</taxon>
        <taxon>Orbiliomycetes</taxon>
        <taxon>Orbiliales</taxon>
        <taxon>Orbiliaceae</taxon>
        <taxon>Orbilia</taxon>
    </lineage>
</organism>
<dbReference type="AlphaFoldDB" id="A0AAV9U339"/>
<evidence type="ECO:0000313" key="3">
    <source>
        <dbReference type="EMBL" id="KAK6332913.1"/>
    </source>
</evidence>
<keyword evidence="4" id="KW-1185">Reference proteome</keyword>